<evidence type="ECO:0000256" key="13">
    <source>
        <dbReference type="ARBA" id="ARBA00023268"/>
    </source>
</evidence>
<dbReference type="AlphaFoldDB" id="A0A239PNN0"/>
<feature type="binding site" evidence="18">
    <location>
        <begin position="130"/>
        <end position="136"/>
    </location>
    <ligand>
        <name>(6S)-NADPHX</name>
        <dbReference type="ChEBI" id="CHEBI:64076"/>
    </ligand>
</feature>
<evidence type="ECO:0000256" key="18">
    <source>
        <dbReference type="HAMAP-Rule" id="MF_01966"/>
    </source>
</evidence>
<evidence type="ECO:0000256" key="10">
    <source>
        <dbReference type="ARBA" id="ARBA00023027"/>
    </source>
</evidence>
<evidence type="ECO:0000313" key="23">
    <source>
        <dbReference type="Proteomes" id="UP000198307"/>
    </source>
</evidence>
<keyword evidence="8 17" id="KW-0521">NADP</keyword>
<dbReference type="EC" id="5.1.99.6" evidence="19"/>
<comment type="function">
    <text evidence="18">Catalyzes the epimerization of the S- and R-forms of NAD(P)HX, a damaged form of NAD(P)H that is a result of enzymatic or heat-dependent hydration. This is a prerequisite for the S-specific NAD(P)H-hydrate dehydratase to allow the repair of both epimers of NAD(P)HX.</text>
</comment>
<feature type="binding site" evidence="17">
    <location>
        <position position="341"/>
    </location>
    <ligand>
        <name>(6S)-NADPHX</name>
        <dbReference type="ChEBI" id="CHEBI:64076"/>
    </ligand>
</feature>
<keyword evidence="23" id="KW-1185">Reference proteome</keyword>
<keyword evidence="7 17" id="KW-0067">ATP-binding</keyword>
<feature type="domain" description="YjeF N-terminal" evidence="21">
    <location>
        <begin position="14"/>
        <end position="227"/>
    </location>
</feature>
<keyword evidence="22" id="KW-0808">Transferase</keyword>
<dbReference type="CDD" id="cd01171">
    <property type="entry name" value="YXKO-related"/>
    <property type="match status" value="1"/>
</dbReference>
<keyword evidence="12 17" id="KW-0456">Lyase</keyword>
<feature type="binding site" evidence="17">
    <location>
        <position position="468"/>
    </location>
    <ligand>
        <name>(6S)-NADPHX</name>
        <dbReference type="ChEBI" id="CHEBI:64076"/>
    </ligand>
</feature>
<dbReference type="RefSeq" id="WP_336385717.1">
    <property type="nucleotide sequence ID" value="NZ_CP067129.1"/>
</dbReference>
<evidence type="ECO:0000256" key="19">
    <source>
        <dbReference type="PIRNR" id="PIRNR017184"/>
    </source>
</evidence>
<comment type="catalytic activity">
    <reaction evidence="1 18 19">
        <text>(6R)-NADHX = (6S)-NADHX</text>
        <dbReference type="Rhea" id="RHEA:32215"/>
        <dbReference type="ChEBI" id="CHEBI:64074"/>
        <dbReference type="ChEBI" id="CHEBI:64075"/>
        <dbReference type="EC" id="5.1.99.6"/>
    </reaction>
</comment>
<dbReference type="Pfam" id="PF01256">
    <property type="entry name" value="Carb_kinase"/>
    <property type="match status" value="1"/>
</dbReference>
<gene>
    <name evidence="18" type="primary">nnrE</name>
    <name evidence="17" type="synonym">nnrD</name>
    <name evidence="22" type="ORF">SAMN05444959_102165</name>
</gene>
<dbReference type="GO" id="GO:0052856">
    <property type="term" value="F:NAD(P)HX epimerase activity"/>
    <property type="evidence" value="ECO:0007669"/>
    <property type="project" value="UniProtKB-UniRule"/>
</dbReference>
<comment type="similarity">
    <text evidence="17">Belongs to the NnrD/CARKD family.</text>
</comment>
<dbReference type="EC" id="4.2.1.136" evidence="19"/>
<evidence type="ECO:0000256" key="17">
    <source>
        <dbReference type="HAMAP-Rule" id="MF_01965"/>
    </source>
</evidence>
<keyword evidence="22" id="KW-0418">Kinase</keyword>
<evidence type="ECO:0000256" key="9">
    <source>
        <dbReference type="ARBA" id="ARBA00022958"/>
    </source>
</evidence>
<feature type="binding site" evidence="18">
    <location>
        <position position="166"/>
    </location>
    <ligand>
        <name>K(+)</name>
        <dbReference type="ChEBI" id="CHEBI:29103"/>
    </ligand>
</feature>
<feature type="domain" description="YjeF C-terminal" evidence="20">
    <location>
        <begin position="243"/>
        <end position="522"/>
    </location>
</feature>
<evidence type="ECO:0000256" key="16">
    <source>
        <dbReference type="ARBA" id="ARBA00049209"/>
    </source>
</evidence>
<accession>A0A239PNN0</accession>
<dbReference type="GO" id="GO:0046872">
    <property type="term" value="F:metal ion binding"/>
    <property type="evidence" value="ECO:0007669"/>
    <property type="project" value="UniProtKB-UniRule"/>
</dbReference>
<dbReference type="GO" id="GO:0052855">
    <property type="term" value="F:ADP-dependent NAD(P)H-hydrate dehydratase activity"/>
    <property type="evidence" value="ECO:0007669"/>
    <property type="project" value="UniProtKB-UniRule"/>
</dbReference>
<feature type="binding site" evidence="18">
    <location>
        <position position="163"/>
    </location>
    <ligand>
        <name>(6S)-NADPHX</name>
        <dbReference type="ChEBI" id="CHEBI:64076"/>
    </ligand>
</feature>
<dbReference type="InterPro" id="IPR029056">
    <property type="entry name" value="Ribokinase-like"/>
</dbReference>
<dbReference type="PROSITE" id="PS51383">
    <property type="entry name" value="YJEF_C_3"/>
    <property type="match status" value="1"/>
</dbReference>
<keyword evidence="6 17" id="KW-0547">Nucleotide-binding</keyword>
<dbReference type="GO" id="GO:0016301">
    <property type="term" value="F:kinase activity"/>
    <property type="evidence" value="ECO:0007669"/>
    <property type="project" value="UniProtKB-KW"/>
</dbReference>
<evidence type="ECO:0000256" key="11">
    <source>
        <dbReference type="ARBA" id="ARBA00023235"/>
    </source>
</evidence>
<comment type="cofactor">
    <cofactor evidence="18 19">
        <name>K(+)</name>
        <dbReference type="ChEBI" id="CHEBI:29103"/>
    </cofactor>
    <text evidence="18 19">Binds 1 potassium ion per subunit.</text>
</comment>
<evidence type="ECO:0000259" key="21">
    <source>
        <dbReference type="PROSITE" id="PS51385"/>
    </source>
</evidence>
<evidence type="ECO:0000256" key="12">
    <source>
        <dbReference type="ARBA" id="ARBA00023239"/>
    </source>
</evidence>
<dbReference type="NCBIfam" id="TIGR00197">
    <property type="entry name" value="yjeF_nterm"/>
    <property type="match status" value="1"/>
</dbReference>
<dbReference type="Gene3D" id="3.40.1190.20">
    <property type="match status" value="1"/>
</dbReference>
<evidence type="ECO:0000313" key="22">
    <source>
        <dbReference type="EMBL" id="SNT71653.1"/>
    </source>
</evidence>
<evidence type="ECO:0000256" key="8">
    <source>
        <dbReference type="ARBA" id="ARBA00022857"/>
    </source>
</evidence>
<dbReference type="InterPro" id="IPR000631">
    <property type="entry name" value="CARKD"/>
</dbReference>
<dbReference type="PANTHER" id="PTHR12592">
    <property type="entry name" value="ATP-DEPENDENT (S)-NAD(P)H-HYDRATE DEHYDRATASE FAMILY MEMBER"/>
    <property type="match status" value="1"/>
</dbReference>
<dbReference type="Pfam" id="PF03853">
    <property type="entry name" value="YjeF_N"/>
    <property type="match status" value="1"/>
</dbReference>
<evidence type="ECO:0000256" key="4">
    <source>
        <dbReference type="ARBA" id="ARBA00009524"/>
    </source>
</evidence>
<dbReference type="GO" id="GO:0046496">
    <property type="term" value="P:nicotinamide nucleotide metabolic process"/>
    <property type="evidence" value="ECO:0007669"/>
    <property type="project" value="UniProtKB-UniRule"/>
</dbReference>
<keyword evidence="10 17" id="KW-0520">NAD</keyword>
<comment type="similarity">
    <text evidence="3 19">In the N-terminal section; belongs to the NnrE/AIBP family.</text>
</comment>
<dbReference type="GO" id="GO:0110051">
    <property type="term" value="P:metabolite repair"/>
    <property type="evidence" value="ECO:0007669"/>
    <property type="project" value="TreeGrafter"/>
</dbReference>
<dbReference type="NCBIfam" id="TIGR00196">
    <property type="entry name" value="yjeF_cterm"/>
    <property type="match status" value="1"/>
</dbReference>
<name>A0A239PNN0_9RHOB</name>
<dbReference type="InterPro" id="IPR036652">
    <property type="entry name" value="YjeF_N_dom_sf"/>
</dbReference>
<dbReference type="InterPro" id="IPR030677">
    <property type="entry name" value="Nnr"/>
</dbReference>
<protein>
    <recommendedName>
        <fullName evidence="19">Bifunctional NAD(P)H-hydrate repair enzyme</fullName>
    </recommendedName>
    <alternativeName>
        <fullName evidence="19">Nicotinamide nucleotide repair protein</fullName>
    </alternativeName>
    <domain>
        <recommendedName>
            <fullName evidence="19">ADP-dependent (S)-NAD(P)H-hydrate dehydratase</fullName>
            <ecNumber evidence="19">4.2.1.136</ecNumber>
        </recommendedName>
        <alternativeName>
            <fullName evidence="19">ADP-dependent NAD(P)HX dehydratase</fullName>
        </alternativeName>
    </domain>
    <domain>
        <recommendedName>
            <fullName evidence="19">NAD(P)H-hydrate epimerase</fullName>
            <ecNumber evidence="19">5.1.99.6</ecNumber>
        </recommendedName>
    </domain>
</protein>
<dbReference type="PIRSF" id="PIRSF017184">
    <property type="entry name" value="Nnr"/>
    <property type="match status" value="1"/>
</dbReference>
<comment type="similarity">
    <text evidence="4 19">In the C-terminal section; belongs to the NnrD/CARKD family.</text>
</comment>
<keyword evidence="13" id="KW-0511">Multifunctional enzyme</keyword>
<dbReference type="Proteomes" id="UP000198307">
    <property type="component" value="Unassembled WGS sequence"/>
</dbReference>
<evidence type="ECO:0000256" key="1">
    <source>
        <dbReference type="ARBA" id="ARBA00000013"/>
    </source>
</evidence>
<evidence type="ECO:0000256" key="15">
    <source>
        <dbReference type="ARBA" id="ARBA00048238"/>
    </source>
</evidence>
<feature type="binding site" evidence="17">
    <location>
        <position position="278"/>
    </location>
    <ligand>
        <name>(6S)-NADPHX</name>
        <dbReference type="ChEBI" id="CHEBI:64076"/>
    </ligand>
</feature>
<evidence type="ECO:0000256" key="2">
    <source>
        <dbReference type="ARBA" id="ARBA00000909"/>
    </source>
</evidence>
<organism evidence="22 23">
    <name type="scientific">Paracoccus seriniphilus</name>
    <dbReference type="NCBI Taxonomy" id="184748"/>
    <lineage>
        <taxon>Bacteria</taxon>
        <taxon>Pseudomonadati</taxon>
        <taxon>Pseudomonadota</taxon>
        <taxon>Alphaproteobacteria</taxon>
        <taxon>Rhodobacterales</taxon>
        <taxon>Paracoccaceae</taxon>
        <taxon>Paracoccus</taxon>
    </lineage>
</organism>
<dbReference type="SUPFAM" id="SSF64153">
    <property type="entry name" value="YjeF N-terminal domain-like"/>
    <property type="match status" value="1"/>
</dbReference>
<dbReference type="HAMAP" id="MF_01965">
    <property type="entry name" value="NADHX_dehydratase"/>
    <property type="match status" value="1"/>
</dbReference>
<evidence type="ECO:0000256" key="7">
    <source>
        <dbReference type="ARBA" id="ARBA00022840"/>
    </source>
</evidence>
<evidence type="ECO:0000256" key="6">
    <source>
        <dbReference type="ARBA" id="ARBA00022741"/>
    </source>
</evidence>
<comment type="catalytic activity">
    <reaction evidence="2 18 19">
        <text>(6R)-NADPHX = (6S)-NADPHX</text>
        <dbReference type="Rhea" id="RHEA:32227"/>
        <dbReference type="ChEBI" id="CHEBI:64076"/>
        <dbReference type="ChEBI" id="CHEBI:64077"/>
        <dbReference type="EC" id="5.1.99.6"/>
    </reaction>
</comment>
<dbReference type="Gene3D" id="3.40.50.10260">
    <property type="entry name" value="YjeF N-terminal domain"/>
    <property type="match status" value="1"/>
</dbReference>
<feature type="binding site" evidence="18">
    <location>
        <begin position="62"/>
        <end position="66"/>
    </location>
    <ligand>
        <name>(6S)-NADPHX</name>
        <dbReference type="ChEBI" id="CHEBI:64076"/>
    </ligand>
</feature>
<dbReference type="SUPFAM" id="SSF53613">
    <property type="entry name" value="Ribokinase-like"/>
    <property type="match status" value="1"/>
</dbReference>
<comment type="caution">
    <text evidence="18">Lacks conserved residue(s) required for the propagation of feature annotation.</text>
</comment>
<sequence length="524" mass="54745">MMLFGSEILTTAQMRAIESDAIDSGAATGLQLMERAGTLAAGHIRLANPKPGRAVILCGPGNNGGDGYVVARQLHHAGWSVRVLGLDNMPGPDAAHMKALWQELGPIHPLSDEQLHGEAPADIYVDAIFGTGLTRPADHRIMAILKRLGSDDPRYRDKLYAIDCVSGLCLDCGAMLGWPDDQLSRAPHARMTIAFDSPKPGHLLRPGCLLSGQVVIADIGISAQRRAAATQRQPLHAIRRPGDAAPGLPRLLGKSPEGHKYRHGHAIIVAGAAGHGGAARLSARAALRLGAGLVTLCPPQPAMPEHAGPPDALMRRPIDDGAALADLLTDGRISSICIGPGCGINRAAELLPTALQTRLPCILDADALSAIARDDSLLAQLHDRCVLTPHEGEFSRLFPDIAARLHKAEHQAGKTCHSRIDATRDASARSGAVVLLKGPDTVVAAPTGECCIHSALDVPWLATAGSGDVLAGMAAGLLARAIPPFHAAGLAALLHAEAARQFGPGLIADDLPEQIPSVLRALEV</sequence>
<keyword evidence="9 18" id="KW-0630">Potassium</keyword>
<feature type="binding site" evidence="18">
    <location>
        <position position="126"/>
    </location>
    <ligand>
        <name>K(+)</name>
        <dbReference type="ChEBI" id="CHEBI:29103"/>
    </ligand>
</feature>
<dbReference type="PROSITE" id="PS51385">
    <property type="entry name" value="YJEF_N"/>
    <property type="match status" value="1"/>
</dbReference>
<comment type="catalytic activity">
    <reaction evidence="15 17 19">
        <text>(6S)-NADHX + ADP = AMP + phosphate + NADH + H(+)</text>
        <dbReference type="Rhea" id="RHEA:32223"/>
        <dbReference type="ChEBI" id="CHEBI:15378"/>
        <dbReference type="ChEBI" id="CHEBI:43474"/>
        <dbReference type="ChEBI" id="CHEBI:57945"/>
        <dbReference type="ChEBI" id="CHEBI:64074"/>
        <dbReference type="ChEBI" id="CHEBI:456215"/>
        <dbReference type="ChEBI" id="CHEBI:456216"/>
        <dbReference type="EC" id="4.2.1.136"/>
    </reaction>
</comment>
<feature type="binding site" evidence="18">
    <location>
        <position position="63"/>
    </location>
    <ligand>
        <name>K(+)</name>
        <dbReference type="ChEBI" id="CHEBI:29103"/>
    </ligand>
</feature>
<evidence type="ECO:0000256" key="14">
    <source>
        <dbReference type="ARBA" id="ARBA00025153"/>
    </source>
</evidence>
<comment type="similarity">
    <text evidence="18">Belongs to the NnrE/AIBP family.</text>
</comment>
<keyword evidence="11 18" id="KW-0413">Isomerase</keyword>
<dbReference type="PANTHER" id="PTHR12592:SF0">
    <property type="entry name" value="ATP-DEPENDENT (S)-NAD(P)H-HYDRATE DEHYDRATASE"/>
    <property type="match status" value="1"/>
</dbReference>
<reference evidence="22 23" key="1">
    <citation type="submission" date="2017-07" db="EMBL/GenBank/DDBJ databases">
        <authorList>
            <person name="Sun Z.S."/>
            <person name="Albrecht U."/>
            <person name="Echele G."/>
            <person name="Lee C.C."/>
        </authorList>
    </citation>
    <scope>NUCLEOTIDE SEQUENCE [LARGE SCALE GENOMIC DNA]</scope>
    <source>
        <strain evidence="22 23">DSM 14827</strain>
    </source>
</reference>
<evidence type="ECO:0000256" key="5">
    <source>
        <dbReference type="ARBA" id="ARBA00022723"/>
    </source>
</evidence>
<dbReference type="HAMAP" id="MF_01966">
    <property type="entry name" value="NADHX_epimerase"/>
    <property type="match status" value="1"/>
</dbReference>
<comment type="function">
    <text evidence="14 19">Bifunctional enzyme that catalyzes the epimerization of the S- and R-forms of NAD(P)HX and the dehydration of the S-form of NAD(P)HX at the expense of ADP, which is converted to AMP. This allows the repair of both epimers of NAD(P)HX, a damaged form of NAD(P)H that is a result of enzymatic or heat-dependent hydration.</text>
</comment>
<dbReference type="InterPro" id="IPR004443">
    <property type="entry name" value="YjeF_N_dom"/>
</dbReference>
<feature type="binding site" evidence="17">
    <location>
        <position position="467"/>
    </location>
    <ligand>
        <name>AMP</name>
        <dbReference type="ChEBI" id="CHEBI:456215"/>
    </ligand>
</feature>
<feature type="binding site" evidence="17">
    <location>
        <begin position="437"/>
        <end position="441"/>
    </location>
    <ligand>
        <name>AMP</name>
        <dbReference type="ChEBI" id="CHEBI:456215"/>
    </ligand>
</feature>
<keyword evidence="5 18" id="KW-0479">Metal-binding</keyword>
<feature type="binding site" evidence="17">
    <location>
        <position position="390"/>
    </location>
    <ligand>
        <name>(6S)-NADPHX</name>
        <dbReference type="ChEBI" id="CHEBI:64076"/>
    </ligand>
</feature>
<comment type="subunit">
    <text evidence="17">Homotetramer.</text>
</comment>
<evidence type="ECO:0000256" key="3">
    <source>
        <dbReference type="ARBA" id="ARBA00006001"/>
    </source>
</evidence>
<comment type="catalytic activity">
    <reaction evidence="16 17 19">
        <text>(6S)-NADPHX + ADP = AMP + phosphate + NADPH + H(+)</text>
        <dbReference type="Rhea" id="RHEA:32235"/>
        <dbReference type="ChEBI" id="CHEBI:15378"/>
        <dbReference type="ChEBI" id="CHEBI:43474"/>
        <dbReference type="ChEBI" id="CHEBI:57783"/>
        <dbReference type="ChEBI" id="CHEBI:64076"/>
        <dbReference type="ChEBI" id="CHEBI:456215"/>
        <dbReference type="ChEBI" id="CHEBI:456216"/>
        <dbReference type="EC" id="4.2.1.136"/>
    </reaction>
</comment>
<proteinExistence type="inferred from homology"/>
<dbReference type="EMBL" id="FZQB01000002">
    <property type="protein sequence ID" value="SNT71653.1"/>
    <property type="molecule type" value="Genomic_DNA"/>
</dbReference>
<comment type="function">
    <text evidence="17">Catalyzes the dehydration of the S-form of NAD(P)HX at the expense of ADP, which is converted to AMP. Together with NAD(P)HX epimerase, which catalyzes the epimerization of the S- and R-forms, the enzyme allows the repair of both epimers of NAD(P)HX, a damaged form of NAD(P)H that is a result of enzymatic or heat-dependent hydration.</text>
</comment>
<comment type="cofactor">
    <cofactor evidence="17">
        <name>Mg(2+)</name>
        <dbReference type="ChEBI" id="CHEBI:18420"/>
    </cofactor>
</comment>
<evidence type="ECO:0000259" key="20">
    <source>
        <dbReference type="PROSITE" id="PS51383"/>
    </source>
</evidence>
<dbReference type="GO" id="GO:0005524">
    <property type="term" value="F:ATP binding"/>
    <property type="evidence" value="ECO:0007669"/>
    <property type="project" value="UniProtKB-UniRule"/>
</dbReference>